<reference evidence="2 3" key="1">
    <citation type="journal article" date="2020" name="bioRxiv">
        <title>Whole genome comparisons of ergot fungi reveals the divergence and evolution of species within the genus Claviceps are the result of varying mechanisms driving genome evolution and host range expansion.</title>
        <authorList>
            <person name="Wyka S.A."/>
            <person name="Mondo S.J."/>
            <person name="Liu M."/>
            <person name="Dettman J."/>
            <person name="Nalam V."/>
            <person name="Broders K.D."/>
        </authorList>
    </citation>
    <scope>NUCLEOTIDE SEQUENCE [LARGE SCALE GENOMIC DNA]</scope>
    <source>
        <strain evidence="2 3">Clav52</strain>
    </source>
</reference>
<evidence type="ECO:0000256" key="1">
    <source>
        <dbReference type="SAM" id="MobiDB-lite"/>
    </source>
</evidence>
<comment type="caution">
    <text evidence="2">The sequence shown here is derived from an EMBL/GenBank/DDBJ whole genome shotgun (WGS) entry which is preliminary data.</text>
</comment>
<protein>
    <submittedName>
        <fullName evidence="2">Uncharacterized protein</fullName>
    </submittedName>
</protein>
<dbReference type="AlphaFoldDB" id="A0A9P7QKQ3"/>
<feature type="compositionally biased region" description="Basic and acidic residues" evidence="1">
    <location>
        <begin position="665"/>
        <end position="677"/>
    </location>
</feature>
<accession>A0A9P7QKQ3</accession>
<feature type="compositionally biased region" description="Basic and acidic residues" evidence="1">
    <location>
        <begin position="356"/>
        <end position="368"/>
    </location>
</feature>
<feature type="region of interest" description="Disordered" evidence="1">
    <location>
        <begin position="665"/>
        <end position="788"/>
    </location>
</feature>
<gene>
    <name evidence="2" type="ORF">E4U09_002543</name>
</gene>
<proteinExistence type="predicted"/>
<feature type="compositionally biased region" description="Basic and acidic residues" evidence="1">
    <location>
        <begin position="877"/>
        <end position="888"/>
    </location>
</feature>
<organism evidence="2 3">
    <name type="scientific">Claviceps aff. purpurea</name>
    <dbReference type="NCBI Taxonomy" id="1967640"/>
    <lineage>
        <taxon>Eukaryota</taxon>
        <taxon>Fungi</taxon>
        <taxon>Dikarya</taxon>
        <taxon>Ascomycota</taxon>
        <taxon>Pezizomycotina</taxon>
        <taxon>Sordariomycetes</taxon>
        <taxon>Hypocreomycetidae</taxon>
        <taxon>Hypocreales</taxon>
        <taxon>Clavicipitaceae</taxon>
        <taxon>Claviceps</taxon>
    </lineage>
</organism>
<sequence length="1195" mass="126203">MSEVEAVLDAEGKLDPLARDKLEIGAELEADKALKTSTEADATLKLEVDSVTGSVKVVGREDARPDETGPDEMRLELIAEPGVAAEPDKPGSVEIDCELGTRADNDVPDDAVTDEMKEPSGIDDVRLEGVNPDGIDKAAPYVAGDDKVDVKEAGVSEEIEPDNSELVAPDELELAVVEELDDAKFVEAGADGPTGVDSEDASPDEVGLDRLGTEEVLSFESDGVDMKPTFGSGMSRVNGATPSDVMPDDGLPDNAERDKTVVKPEAVPDDEGPESERLDGGCVSDDTDSLDDEDDDAGLGDKLGTVADEPSEVRSDEPRRTLVIKPEDVKPGHEGRKEDREEEAGPETAEEGVTSEPDKISVELEPKVNDASWVVDPTSEDVVPNDSVVDTPRDERSNDGDPNGRVSDDVRPDGAESDWDTNDTGWYDVAADSDDSVPKDTKLDGAEYHVDIVEGPGCVLVADPDDDNPGADEADATDSKEVPEGTRPDELDATRLEEVTPYDAGSDEVRSEDDGGTVDSELDETVLGITEPEGGACNDPDVADEELGESALVDCELDDNGNFTKAGADEKISDAGPDEAGSDEVKVDDVSSAAGIDDAVSNDVETDEAAIDTDRLDGSNFGSFDVGPDDEGTDDSKLDSSPEDGELVAEGVKLVTAAAVNGNDLRPDAVRLERSSDEAAPDALVPDKAVVKEIRPDELGSEEAGLETALDEAGPDELGINESELETETDEAADGADADKLDPEATGPDEAGPDEAGAVEARSKTVSDELELNGAGLDEAGPEEVESDVVWPENVKLDDGILWKRDLCNSGRLLEDTRSVVAWLEAADTEISDAEETGFVADCGSEDVAEIDNSIAFEEVSTINVFDEVGVDVSGSELDKTDEARPEDCGGTPEEVAGVAKTGRDDAEIDEAELRDPMAEDARSDETAYDDDSAEEAVPDADTFEEVPLTLDEVAAGTPRLSDSALALVDWSLCEVSATRVVPLDLNAGTRDVRALDSRIVSVVVMLNPMTLLLLLGAKLDCVESSLLELLGLTFWVGRVESVDLAETLALELLVPALTLSRAEGVDKTAPLELVVRSLSDCTVREIAELGCTMALESKLLGPTLSLCKLEVAEFDCVEKSPELLDKGLFVGELEVAKLDCVESSLLELLGVAFSVSRVENEEVAETLAPELLVPALTLSRAEGVDKIAPLELLG</sequence>
<feature type="region of interest" description="Disordered" evidence="1">
    <location>
        <begin position="458"/>
        <end position="519"/>
    </location>
</feature>
<feature type="compositionally biased region" description="Basic and acidic residues" evidence="1">
    <location>
        <begin position="902"/>
        <end position="926"/>
    </location>
</feature>
<feature type="compositionally biased region" description="Acidic residues" evidence="1">
    <location>
        <begin position="723"/>
        <end position="736"/>
    </location>
</feature>
<evidence type="ECO:0000313" key="2">
    <source>
        <dbReference type="EMBL" id="KAG6294680.1"/>
    </source>
</evidence>
<feature type="compositionally biased region" description="Acidic residues" evidence="1">
    <location>
        <begin position="463"/>
        <end position="476"/>
    </location>
</feature>
<feature type="compositionally biased region" description="Basic and acidic residues" evidence="1">
    <location>
        <begin position="114"/>
        <end position="127"/>
    </location>
</feature>
<feature type="compositionally biased region" description="Basic and acidic residues" evidence="1">
    <location>
        <begin position="477"/>
        <end position="498"/>
    </location>
</feature>
<feature type="compositionally biased region" description="Acidic residues" evidence="1">
    <location>
        <begin position="285"/>
        <end position="298"/>
    </location>
</feature>
<feature type="region of interest" description="Disordered" evidence="1">
    <location>
        <begin position="877"/>
        <end position="938"/>
    </location>
</feature>
<feature type="region of interest" description="Disordered" evidence="1">
    <location>
        <begin position="187"/>
        <end position="442"/>
    </location>
</feature>
<feature type="region of interest" description="Disordered" evidence="1">
    <location>
        <begin position="99"/>
        <end position="140"/>
    </location>
</feature>
<feature type="compositionally biased region" description="Acidic residues" evidence="1">
    <location>
        <begin position="699"/>
        <end position="715"/>
    </location>
</feature>
<dbReference type="EMBL" id="SRRH01000213">
    <property type="protein sequence ID" value="KAG6294680.1"/>
    <property type="molecule type" value="Genomic_DNA"/>
</dbReference>
<feature type="region of interest" description="Disordered" evidence="1">
    <location>
        <begin position="562"/>
        <end position="644"/>
    </location>
</feature>
<name>A0A9P7QKQ3_9HYPO</name>
<feature type="compositionally biased region" description="Basic and acidic residues" evidence="1">
    <location>
        <begin position="689"/>
        <end position="698"/>
    </location>
</feature>
<dbReference type="Proteomes" id="UP000707071">
    <property type="component" value="Unassembled WGS sequence"/>
</dbReference>
<evidence type="ECO:0000313" key="3">
    <source>
        <dbReference type="Proteomes" id="UP000707071"/>
    </source>
</evidence>
<feature type="compositionally biased region" description="Acidic residues" evidence="1">
    <location>
        <begin position="340"/>
        <end position="350"/>
    </location>
</feature>
<keyword evidence="3" id="KW-1185">Reference proteome</keyword>
<feature type="compositionally biased region" description="Acidic residues" evidence="1">
    <location>
        <begin position="927"/>
        <end position="938"/>
    </location>
</feature>
<feature type="compositionally biased region" description="Basic and acidic residues" evidence="1">
    <location>
        <begin position="311"/>
        <end position="339"/>
    </location>
</feature>